<dbReference type="EMBL" id="BMIY01000001">
    <property type="protein sequence ID" value="GGG47818.1"/>
    <property type="molecule type" value="Genomic_DNA"/>
</dbReference>
<evidence type="ECO:0000313" key="2">
    <source>
        <dbReference type="Proteomes" id="UP000627715"/>
    </source>
</evidence>
<proteinExistence type="predicted"/>
<protein>
    <submittedName>
        <fullName evidence="1">Uncharacterized protein</fullName>
    </submittedName>
</protein>
<accession>A0A917LP03</accession>
<comment type="caution">
    <text evidence="1">The sequence shown here is derived from an EMBL/GenBank/DDBJ whole genome shotgun (WGS) entry which is preliminary data.</text>
</comment>
<dbReference type="Proteomes" id="UP000627715">
    <property type="component" value="Unassembled WGS sequence"/>
</dbReference>
<evidence type="ECO:0000313" key="1">
    <source>
        <dbReference type="EMBL" id="GGG47818.1"/>
    </source>
</evidence>
<organism evidence="1 2">
    <name type="scientific">Pseudohongiella nitratireducens</name>
    <dbReference type="NCBI Taxonomy" id="1768907"/>
    <lineage>
        <taxon>Bacteria</taxon>
        <taxon>Pseudomonadati</taxon>
        <taxon>Pseudomonadota</taxon>
        <taxon>Gammaproteobacteria</taxon>
        <taxon>Pseudomonadales</taxon>
        <taxon>Pseudohongiellaceae</taxon>
        <taxon>Pseudohongiella</taxon>
    </lineage>
</organism>
<reference evidence="1" key="2">
    <citation type="submission" date="2020-09" db="EMBL/GenBank/DDBJ databases">
        <authorList>
            <person name="Sun Q."/>
            <person name="Zhou Y."/>
        </authorList>
    </citation>
    <scope>NUCLEOTIDE SEQUENCE</scope>
    <source>
        <strain evidence="1">CGMCC 1.15425</strain>
    </source>
</reference>
<gene>
    <name evidence="1" type="ORF">GCM10011403_01070</name>
</gene>
<reference evidence="1" key="1">
    <citation type="journal article" date="2014" name="Int. J. Syst. Evol. Microbiol.">
        <title>Complete genome sequence of Corynebacterium casei LMG S-19264T (=DSM 44701T), isolated from a smear-ripened cheese.</title>
        <authorList>
            <consortium name="US DOE Joint Genome Institute (JGI-PGF)"/>
            <person name="Walter F."/>
            <person name="Albersmeier A."/>
            <person name="Kalinowski J."/>
            <person name="Ruckert C."/>
        </authorList>
    </citation>
    <scope>NUCLEOTIDE SEQUENCE</scope>
    <source>
        <strain evidence="1">CGMCC 1.15425</strain>
    </source>
</reference>
<dbReference type="AlphaFoldDB" id="A0A917LP03"/>
<name>A0A917LP03_9GAMM</name>
<sequence length="87" mass="9832">MTEIPKSGLKSFVARLAIERNVQIETSNHSSLARIITRLSGDDVIPDETERLIIALRNAKVIDDKLMVEMLGNYFNELNKNRSESDS</sequence>
<keyword evidence="2" id="KW-1185">Reference proteome</keyword>